<reference evidence="9 10" key="1">
    <citation type="submission" date="2019-04" db="EMBL/GenBank/DDBJ databases">
        <title>Comparative genomics and transcriptomics to analyze fruiting body development in filamentous ascomycetes.</title>
        <authorList>
            <consortium name="DOE Joint Genome Institute"/>
            <person name="Lutkenhaus R."/>
            <person name="Traeger S."/>
            <person name="Breuer J."/>
            <person name="Kuo A."/>
            <person name="Lipzen A."/>
            <person name="Pangilinan J."/>
            <person name="Dilworth D."/>
            <person name="Sandor L."/>
            <person name="Poggeler S."/>
            <person name="Barry K."/>
            <person name="Grigoriev I.V."/>
            <person name="Nowrousian M."/>
        </authorList>
    </citation>
    <scope>NUCLEOTIDE SEQUENCE [LARGE SCALE GENOMIC DNA]</scope>
    <source>
        <strain evidence="9 10">CBS 389.68</strain>
    </source>
</reference>
<dbReference type="InterPro" id="IPR009617">
    <property type="entry name" value="Seipin"/>
</dbReference>
<feature type="compositionally biased region" description="Basic residues" evidence="7">
    <location>
        <begin position="413"/>
        <end position="426"/>
    </location>
</feature>
<dbReference type="Proteomes" id="UP000298138">
    <property type="component" value="Unassembled WGS sequence"/>
</dbReference>
<keyword evidence="10" id="KW-1185">Reference proteome</keyword>
<evidence type="ECO:0000313" key="10">
    <source>
        <dbReference type="Proteomes" id="UP000298138"/>
    </source>
</evidence>
<evidence type="ECO:0000256" key="8">
    <source>
        <dbReference type="SAM" id="Phobius"/>
    </source>
</evidence>
<dbReference type="InParanoid" id="A0A4S2MXP5"/>
<dbReference type="EMBL" id="ML220119">
    <property type="protein sequence ID" value="TGZ81479.1"/>
    <property type="molecule type" value="Genomic_DNA"/>
</dbReference>
<evidence type="ECO:0000256" key="6">
    <source>
        <dbReference type="ARBA" id="ARBA00023136"/>
    </source>
</evidence>
<evidence type="ECO:0000256" key="4">
    <source>
        <dbReference type="ARBA" id="ARBA00022989"/>
    </source>
</evidence>
<evidence type="ECO:0000256" key="1">
    <source>
        <dbReference type="ARBA" id="ARBA00004477"/>
    </source>
</evidence>
<dbReference type="PANTHER" id="PTHR21212">
    <property type="entry name" value="BERNARDINELLI-SEIP CONGENITAL LIPODYSTROPHY 2 HOMOLOG BSCL2 PROTEIN"/>
    <property type="match status" value="1"/>
</dbReference>
<evidence type="ECO:0000256" key="3">
    <source>
        <dbReference type="ARBA" id="ARBA00022824"/>
    </source>
</evidence>
<feature type="region of interest" description="Disordered" evidence="7">
    <location>
        <begin position="318"/>
        <end position="426"/>
    </location>
</feature>
<dbReference type="GO" id="GO:0005789">
    <property type="term" value="C:endoplasmic reticulum membrane"/>
    <property type="evidence" value="ECO:0007669"/>
    <property type="project" value="UniProtKB-SubCell"/>
</dbReference>
<comment type="subcellular location">
    <subcellularLocation>
        <location evidence="1">Endoplasmic reticulum membrane</location>
        <topology evidence="1">Multi-pass membrane protein</topology>
    </subcellularLocation>
</comment>
<keyword evidence="2 8" id="KW-0812">Transmembrane</keyword>
<dbReference type="STRING" id="341454.A0A4S2MXP5"/>
<sequence length="426" mass="46389">MQIPYTKTTVPIRSLTISTLLLSITSLLLFAISVIAYVTVYVVYVPQVVTTYPLQFTADLMTPEAGYPGAETPTNYLDHPSSLHGFRGPQHAISALTSTLTHLPGPALKPDQPYHLTLTLHLPPSPWNRGIGNFPVEVSLYTTPDPSSDSLLFRSHPAPLLPYRSPLTTNLRALLFSPLHLLDISHDKEEISVPLTPPTRPTITFPTAPESVKVRILGGVELYDAAIKIEAKLEGLRWWMYRYRLAVAVLAIGLFWSVGMMAAAMGWWIIGGIVRRRSPGIKAEPADKGKQVAVKQEPAPTTANENIERWITNPAATSTSSDIVKKEESDTERFQVPPYTGYDYSASEDTGSYGYEESVARYADDEETTETEETETEGEVKEEESDVGGYGGVGGSASGRYAGRGGGGGGGPVRRRVSGRGRGRGR</sequence>
<feature type="compositionally biased region" description="Acidic residues" evidence="7">
    <location>
        <begin position="364"/>
        <end position="386"/>
    </location>
</feature>
<keyword evidence="4 8" id="KW-1133">Transmembrane helix</keyword>
<dbReference type="GO" id="GO:0140042">
    <property type="term" value="P:lipid droplet formation"/>
    <property type="evidence" value="ECO:0007669"/>
    <property type="project" value="UniProtKB-ARBA"/>
</dbReference>
<feature type="compositionally biased region" description="Basic and acidic residues" evidence="7">
    <location>
        <begin position="323"/>
        <end position="333"/>
    </location>
</feature>
<dbReference type="AlphaFoldDB" id="A0A4S2MXP5"/>
<evidence type="ECO:0000313" key="9">
    <source>
        <dbReference type="EMBL" id="TGZ81479.1"/>
    </source>
</evidence>
<organism evidence="9 10">
    <name type="scientific">Ascodesmis nigricans</name>
    <dbReference type="NCBI Taxonomy" id="341454"/>
    <lineage>
        <taxon>Eukaryota</taxon>
        <taxon>Fungi</taxon>
        <taxon>Dikarya</taxon>
        <taxon>Ascomycota</taxon>
        <taxon>Pezizomycotina</taxon>
        <taxon>Pezizomycetes</taxon>
        <taxon>Pezizales</taxon>
        <taxon>Ascodesmidaceae</taxon>
        <taxon>Ascodesmis</taxon>
    </lineage>
</organism>
<keyword evidence="3" id="KW-0256">Endoplasmic reticulum</keyword>
<dbReference type="PANTHER" id="PTHR21212:SF0">
    <property type="entry name" value="SEIPIN"/>
    <property type="match status" value="1"/>
</dbReference>
<protein>
    <recommendedName>
        <fullName evidence="11">Adipose-regulatory protein-domain-containing protein</fullName>
    </recommendedName>
</protein>
<proteinExistence type="predicted"/>
<dbReference type="CDD" id="cd23995">
    <property type="entry name" value="Seipin_BSCL2_like"/>
    <property type="match status" value="1"/>
</dbReference>
<evidence type="ECO:0000256" key="7">
    <source>
        <dbReference type="SAM" id="MobiDB-lite"/>
    </source>
</evidence>
<name>A0A4S2MXP5_9PEZI</name>
<accession>A0A4S2MXP5</accession>
<feature type="compositionally biased region" description="Gly residues" evidence="7">
    <location>
        <begin position="388"/>
        <end position="412"/>
    </location>
</feature>
<dbReference type="OrthoDB" id="3990054at2759"/>
<keyword evidence="6 8" id="KW-0472">Membrane</keyword>
<dbReference type="Pfam" id="PF06775">
    <property type="entry name" value="Seipin"/>
    <property type="match status" value="1"/>
</dbReference>
<gene>
    <name evidence="9" type="ORF">EX30DRAFT_395621</name>
</gene>
<evidence type="ECO:0000256" key="2">
    <source>
        <dbReference type="ARBA" id="ARBA00022692"/>
    </source>
</evidence>
<feature type="transmembrane region" description="Helical" evidence="8">
    <location>
        <begin position="245"/>
        <end position="270"/>
    </location>
</feature>
<feature type="transmembrane region" description="Helical" evidence="8">
    <location>
        <begin position="20"/>
        <end position="44"/>
    </location>
</feature>
<evidence type="ECO:0000256" key="5">
    <source>
        <dbReference type="ARBA" id="ARBA00023098"/>
    </source>
</evidence>
<keyword evidence="5" id="KW-0443">Lipid metabolism</keyword>
<evidence type="ECO:0008006" key="11">
    <source>
        <dbReference type="Google" id="ProtNLM"/>
    </source>
</evidence>
<dbReference type="GO" id="GO:0006629">
    <property type="term" value="P:lipid metabolic process"/>
    <property type="evidence" value="ECO:0007669"/>
    <property type="project" value="UniProtKB-KW"/>
</dbReference>